<dbReference type="Gene3D" id="1.10.3860.10">
    <property type="entry name" value="Sodium:dicarboxylate symporter"/>
    <property type="match status" value="1"/>
</dbReference>
<dbReference type="PANTHER" id="PTHR42865:SF7">
    <property type="entry name" value="PROTON_GLUTAMATE-ASPARTATE SYMPORTER"/>
    <property type="match status" value="1"/>
</dbReference>
<feature type="transmembrane region" description="Helical" evidence="8">
    <location>
        <begin position="38"/>
        <end position="61"/>
    </location>
</feature>
<dbReference type="GO" id="GO:0006835">
    <property type="term" value="P:dicarboxylic acid transport"/>
    <property type="evidence" value="ECO:0007669"/>
    <property type="project" value="TreeGrafter"/>
</dbReference>
<feature type="transmembrane region" description="Helical" evidence="8">
    <location>
        <begin position="211"/>
        <end position="233"/>
    </location>
</feature>
<keyword evidence="7 8" id="KW-0472">Membrane</keyword>
<keyword evidence="2" id="KW-0813">Transport</keyword>
<dbReference type="PANTHER" id="PTHR42865">
    <property type="entry name" value="PROTON/GLUTAMATE-ASPARTATE SYMPORTER"/>
    <property type="match status" value="1"/>
</dbReference>
<evidence type="ECO:0000256" key="7">
    <source>
        <dbReference type="ARBA" id="ARBA00023136"/>
    </source>
</evidence>
<keyword evidence="5" id="KW-0769">Symport</keyword>
<dbReference type="PRINTS" id="PR00173">
    <property type="entry name" value="EDTRNSPORT"/>
</dbReference>
<dbReference type="GO" id="GO:0015293">
    <property type="term" value="F:symporter activity"/>
    <property type="evidence" value="ECO:0007669"/>
    <property type="project" value="UniProtKB-KW"/>
</dbReference>
<evidence type="ECO:0000313" key="9">
    <source>
        <dbReference type="EMBL" id="AEB41517.1"/>
    </source>
</evidence>
<gene>
    <name evidence="9" type="primary">gltP</name>
    <name evidence="9" type="ordered locus">G5S_0541</name>
</gene>
<reference evidence="9 10" key="1">
    <citation type="journal article" date="2011" name="J. Bacteriol.">
        <title>Genome sequence of the obligate intracellular animal pathogen Chlamydia pecorum E58.</title>
        <authorList>
            <person name="Mojica S."/>
            <person name="Huot Creasy H."/>
            <person name="Daugherty S."/>
            <person name="Read T.D."/>
            <person name="Kim T."/>
            <person name="Kaltenboeck B."/>
            <person name="Bavoil P."/>
            <person name="Myers G.S."/>
        </authorList>
    </citation>
    <scope>NUCLEOTIDE SEQUENCE [LARGE SCALE GENOMIC DNA]</scope>
    <source>
        <strain evidence="9 10">E58</strain>
    </source>
</reference>
<dbReference type="PROSITE" id="PS00713">
    <property type="entry name" value="NA_DICARBOXYL_SYMP_1"/>
    <property type="match status" value="1"/>
</dbReference>
<keyword evidence="4 8" id="KW-0812">Transmembrane</keyword>
<keyword evidence="10" id="KW-1185">Reference proteome</keyword>
<evidence type="ECO:0000313" key="10">
    <source>
        <dbReference type="Proteomes" id="UP000008305"/>
    </source>
</evidence>
<dbReference type="RefSeq" id="WP_013712595.1">
    <property type="nucleotide sequence ID" value="NC_015408.1"/>
</dbReference>
<accession>A0AA34WI23</accession>
<name>A0AA34WI23_CHLPE</name>
<evidence type="ECO:0000256" key="4">
    <source>
        <dbReference type="ARBA" id="ARBA00022692"/>
    </source>
</evidence>
<sequence>MKLWMKIFIGLFVGVALGLVLEDKAIFFKPIGDIFLNLLSMVVYPLVFCSMVLGIASISDLKKLGRIGLKSVGLYLGTTAIAIVIGLGFAEIFHPGQGCDLSHTLAEQPSMQTPARSASYFLSLVAQIFPSNPVRSFVEGNILQIIIFAIFLGIALRISGEKGRPVEKFIDGFSEIMLCMVNMIMAFAPYGVGASIAWISGSHGLVILWQLSKFIIAYYLACIFHALLVFGGLVRFGCKMSFWKFLSSMMDAISCAVSTASSSATLPVTMRCVSKNLGVSAEVSGFVLPLGATVNMNGTAIFQGMAAVFIAQAYNCPLSLSSLVLLVVTATFSAVGSAGVPGGGMITLGSVLVSVGLPIQGIAVLAGIDRLRDIIGTPMNILGDAVVATYVASMEGEKLHTEEYSVARETTESV</sequence>
<protein>
    <submittedName>
        <fullName evidence="9">Glutamate symport</fullName>
    </submittedName>
</protein>
<feature type="transmembrane region" description="Helical" evidence="8">
    <location>
        <begin position="73"/>
        <end position="93"/>
    </location>
</feature>
<dbReference type="AlphaFoldDB" id="A0AA34WI23"/>
<comment type="subcellular location">
    <subcellularLocation>
        <location evidence="1">Cell membrane</location>
        <topology evidence="1">Multi-pass membrane protein</topology>
    </subcellularLocation>
</comment>
<feature type="transmembrane region" description="Helical" evidence="8">
    <location>
        <begin position="323"/>
        <end position="340"/>
    </location>
</feature>
<dbReference type="EMBL" id="CP002608">
    <property type="protein sequence ID" value="AEB41517.1"/>
    <property type="molecule type" value="Genomic_DNA"/>
</dbReference>
<keyword evidence="6 8" id="KW-1133">Transmembrane helix</keyword>
<evidence type="ECO:0000256" key="5">
    <source>
        <dbReference type="ARBA" id="ARBA00022847"/>
    </source>
</evidence>
<feature type="transmembrane region" description="Helical" evidence="8">
    <location>
        <begin position="142"/>
        <end position="160"/>
    </location>
</feature>
<keyword evidence="3" id="KW-1003">Cell membrane</keyword>
<proteinExistence type="predicted"/>
<feature type="transmembrane region" description="Helical" evidence="8">
    <location>
        <begin position="346"/>
        <end position="368"/>
    </location>
</feature>
<dbReference type="InterPro" id="IPR001991">
    <property type="entry name" value="Na-dicarboxylate_symporter"/>
</dbReference>
<evidence type="ECO:0000256" key="6">
    <source>
        <dbReference type="ARBA" id="ARBA00022989"/>
    </source>
</evidence>
<evidence type="ECO:0000256" key="2">
    <source>
        <dbReference type="ARBA" id="ARBA00022448"/>
    </source>
</evidence>
<dbReference type="FunFam" id="1.10.3860.10:FF:000001">
    <property type="entry name" value="C4-dicarboxylate transport protein"/>
    <property type="match status" value="1"/>
</dbReference>
<dbReference type="SUPFAM" id="SSF118215">
    <property type="entry name" value="Proton glutamate symport protein"/>
    <property type="match status" value="1"/>
</dbReference>
<dbReference type="Pfam" id="PF00375">
    <property type="entry name" value="SDF"/>
    <property type="match status" value="1"/>
</dbReference>
<feature type="transmembrane region" description="Helical" evidence="8">
    <location>
        <begin position="172"/>
        <end position="199"/>
    </location>
</feature>
<dbReference type="InterPro" id="IPR036458">
    <property type="entry name" value="Na:dicarbo_symporter_sf"/>
</dbReference>
<dbReference type="KEGG" id="cpm:G5S_0541"/>
<dbReference type="GO" id="GO:0005886">
    <property type="term" value="C:plasma membrane"/>
    <property type="evidence" value="ECO:0007669"/>
    <property type="project" value="UniProtKB-SubCell"/>
</dbReference>
<evidence type="ECO:0000256" key="8">
    <source>
        <dbReference type="SAM" id="Phobius"/>
    </source>
</evidence>
<evidence type="ECO:0000256" key="1">
    <source>
        <dbReference type="ARBA" id="ARBA00004651"/>
    </source>
</evidence>
<dbReference type="InterPro" id="IPR018107">
    <property type="entry name" value="Na-dicarboxylate_symporter_CS"/>
</dbReference>
<organism evidence="9 10">
    <name type="scientific">Chlamydia pecorum (strain ATCC VR-628 / DSM 29919 / E58)</name>
    <name type="common">Chlamydophila pecorum</name>
    <dbReference type="NCBI Taxonomy" id="331635"/>
    <lineage>
        <taxon>Bacteria</taxon>
        <taxon>Pseudomonadati</taxon>
        <taxon>Chlamydiota</taxon>
        <taxon>Chlamydiia</taxon>
        <taxon>Chlamydiales</taxon>
        <taxon>Chlamydiaceae</taxon>
        <taxon>Chlamydia/Chlamydophila group</taxon>
        <taxon>Chlamydia</taxon>
    </lineage>
</organism>
<dbReference type="Proteomes" id="UP000008305">
    <property type="component" value="Chromosome"/>
</dbReference>
<evidence type="ECO:0000256" key="3">
    <source>
        <dbReference type="ARBA" id="ARBA00022475"/>
    </source>
</evidence>